<accession>A0A1D6G327</accession>
<proteinExistence type="predicted"/>
<dbReference type="InParanoid" id="A0A1D6G327"/>
<dbReference type="FunCoup" id="A0A1D6G327">
    <property type="interactions" value="680"/>
</dbReference>
<name>A0A1D6G327_MAIZE</name>
<dbReference type="EMBL" id="CM000784">
    <property type="protein sequence ID" value="AQK97763.1"/>
    <property type="molecule type" value="Genomic_DNA"/>
</dbReference>
<dbReference type="AlphaFoldDB" id="A0A1D6G327"/>
<dbReference type="eggNOG" id="ENOG502R61V">
    <property type="taxonomic scope" value="Eukaryota"/>
</dbReference>
<evidence type="ECO:0000313" key="1">
    <source>
        <dbReference type="EMBL" id="AQK97763.1"/>
    </source>
</evidence>
<accession>A0A3L6DQ28</accession>
<dbReference type="ExpressionAtlas" id="A0A1D6G327">
    <property type="expression patterns" value="baseline"/>
</dbReference>
<protein>
    <submittedName>
        <fullName evidence="1">Uncharacterized protein</fullName>
    </submittedName>
</protein>
<dbReference type="OMA" id="PDETHML"/>
<gene>
    <name evidence="1" type="ORF">ZEAMMB73_Zm00001d011698</name>
</gene>
<sequence>MHTSTLESQRRDLTCRGYARRRRKLLPSSEENRARPPTNMARAAAMMVVLAVVALALAAAPRAEAGQNCICECMKLCVRTRIPSMGQCAGKCREMACTKSCEDACTRKGFPGLPSEGIPTCELEPLTPDETHMLH</sequence>
<organism evidence="1">
    <name type="scientific">Zea mays</name>
    <name type="common">Maize</name>
    <dbReference type="NCBI Taxonomy" id="4577"/>
    <lineage>
        <taxon>Eukaryota</taxon>
        <taxon>Viridiplantae</taxon>
        <taxon>Streptophyta</taxon>
        <taxon>Embryophyta</taxon>
        <taxon>Tracheophyta</taxon>
        <taxon>Spermatophyta</taxon>
        <taxon>Magnoliopsida</taxon>
        <taxon>Liliopsida</taxon>
        <taxon>Poales</taxon>
        <taxon>Poaceae</taxon>
        <taxon>PACMAD clade</taxon>
        <taxon>Panicoideae</taxon>
        <taxon>Andropogonodae</taxon>
        <taxon>Andropogoneae</taxon>
        <taxon>Tripsacinae</taxon>
        <taxon>Zea</taxon>
    </lineage>
</organism>
<reference evidence="1" key="1">
    <citation type="submission" date="2015-12" db="EMBL/GenBank/DDBJ databases">
        <title>Update maize B73 reference genome by single molecule sequencing technologies.</title>
        <authorList>
            <consortium name="Maize Genome Sequencing Project"/>
            <person name="Ware D."/>
        </authorList>
    </citation>
    <scope>NUCLEOTIDE SEQUENCE</scope>
    <source>
        <tissue evidence="1">Seedling</tissue>
    </source>
</reference>
<dbReference type="PaxDb" id="4577-GRMZM2G339781_P01"/>